<evidence type="ECO:0000313" key="14">
    <source>
        <dbReference type="Proteomes" id="UP000182761"/>
    </source>
</evidence>
<sequence length="280" mass="31413">MAENNMKSLDDIVFEHKNKDYGAYWIRNTERKYLTRAFIIGTAIFIAFVMLLYIYNRWQANGGEVQKAVSIELTDIQTPEEEQEEIFEPKDEPPPPPPVQQDEVAQVKMVIPEPKKVVVKEETVPKVQDTKDKAIGLEDKEGKNTTDAAISHGPKNDVPPAPPPPIPPVDPNKVFTQVDQEAEFKGGGLKEVSKFIARYMEYTDRAFDNGTEGKIVVRFVVEKDGSVTDVQIAGKKLGDGLDEVAIAAIKKTSKMWTPAKVNNQPVRSYFRVPVAFRLPD</sequence>
<proteinExistence type="inferred from homology"/>
<dbReference type="STRING" id="1586267.GCA_001418685_01655"/>
<dbReference type="RefSeq" id="WP_055425979.1">
    <property type="nucleotide sequence ID" value="NZ_FCOR01000010.1"/>
</dbReference>
<keyword evidence="6 11" id="KW-0812">Transmembrane</keyword>
<feature type="domain" description="TonB C-terminal" evidence="12">
    <location>
        <begin position="187"/>
        <end position="280"/>
    </location>
</feature>
<dbReference type="PANTHER" id="PTHR33446">
    <property type="entry name" value="PROTEIN TONB-RELATED"/>
    <property type="match status" value="1"/>
</dbReference>
<keyword evidence="4" id="KW-1003">Cell membrane</keyword>
<dbReference type="GO" id="GO:0015031">
    <property type="term" value="P:protein transport"/>
    <property type="evidence" value="ECO:0007669"/>
    <property type="project" value="UniProtKB-KW"/>
</dbReference>
<evidence type="ECO:0000256" key="7">
    <source>
        <dbReference type="ARBA" id="ARBA00022927"/>
    </source>
</evidence>
<dbReference type="GO" id="GO:0098797">
    <property type="term" value="C:plasma membrane protein complex"/>
    <property type="evidence" value="ECO:0007669"/>
    <property type="project" value="TreeGrafter"/>
</dbReference>
<accession>A0A0X3AQV8</accession>
<dbReference type="PANTHER" id="PTHR33446:SF2">
    <property type="entry name" value="PROTEIN TONB"/>
    <property type="match status" value="1"/>
</dbReference>
<evidence type="ECO:0000259" key="12">
    <source>
        <dbReference type="PROSITE" id="PS52015"/>
    </source>
</evidence>
<evidence type="ECO:0000313" key="13">
    <source>
        <dbReference type="EMBL" id="CVK16790.1"/>
    </source>
</evidence>
<dbReference type="InterPro" id="IPR006260">
    <property type="entry name" value="TonB/TolA_C"/>
</dbReference>
<evidence type="ECO:0000256" key="1">
    <source>
        <dbReference type="ARBA" id="ARBA00004383"/>
    </source>
</evidence>
<keyword evidence="14" id="KW-1185">Reference proteome</keyword>
<protein>
    <submittedName>
        <fullName evidence="13">Protein TonB</fullName>
    </submittedName>
</protein>
<dbReference type="Pfam" id="PF03544">
    <property type="entry name" value="TonB_C"/>
    <property type="match status" value="1"/>
</dbReference>
<dbReference type="InterPro" id="IPR037682">
    <property type="entry name" value="TonB_C"/>
</dbReference>
<dbReference type="NCBIfam" id="TIGR01352">
    <property type="entry name" value="tonB_Cterm"/>
    <property type="match status" value="1"/>
</dbReference>
<feature type="transmembrane region" description="Helical" evidence="11">
    <location>
        <begin position="33"/>
        <end position="55"/>
    </location>
</feature>
<dbReference type="GO" id="GO:0055085">
    <property type="term" value="P:transmembrane transport"/>
    <property type="evidence" value="ECO:0007669"/>
    <property type="project" value="InterPro"/>
</dbReference>
<dbReference type="GO" id="GO:0031992">
    <property type="term" value="F:energy transducer activity"/>
    <property type="evidence" value="ECO:0007669"/>
    <property type="project" value="TreeGrafter"/>
</dbReference>
<evidence type="ECO:0000256" key="8">
    <source>
        <dbReference type="ARBA" id="ARBA00022989"/>
    </source>
</evidence>
<dbReference type="Gene3D" id="3.30.1150.10">
    <property type="match status" value="1"/>
</dbReference>
<dbReference type="AlphaFoldDB" id="A0A0X3AQV8"/>
<dbReference type="SUPFAM" id="SSF74653">
    <property type="entry name" value="TolA/TonB C-terminal domain"/>
    <property type="match status" value="1"/>
</dbReference>
<dbReference type="EMBL" id="FCOR01000010">
    <property type="protein sequence ID" value="CVK16790.1"/>
    <property type="molecule type" value="Genomic_DNA"/>
</dbReference>
<evidence type="ECO:0000256" key="5">
    <source>
        <dbReference type="ARBA" id="ARBA00022519"/>
    </source>
</evidence>
<evidence type="ECO:0000256" key="9">
    <source>
        <dbReference type="ARBA" id="ARBA00023136"/>
    </source>
</evidence>
<dbReference type="OrthoDB" id="1095452at2"/>
<reference evidence="13 14" key="1">
    <citation type="submission" date="2016-01" db="EMBL/GenBank/DDBJ databases">
        <authorList>
            <person name="McClelland M."/>
            <person name="Jain A."/>
            <person name="Saraogi P."/>
            <person name="Mendelson R."/>
            <person name="Westerman R."/>
            <person name="SanMiguel P."/>
            <person name="Csonka L."/>
        </authorList>
    </citation>
    <scope>NUCLEOTIDE SEQUENCE [LARGE SCALE GENOMIC DNA]</scope>
    <source>
        <strain evidence="13 14">R-53146</strain>
    </source>
</reference>
<dbReference type="InterPro" id="IPR051045">
    <property type="entry name" value="TonB-dependent_transducer"/>
</dbReference>
<evidence type="ECO:0000256" key="11">
    <source>
        <dbReference type="SAM" id="Phobius"/>
    </source>
</evidence>
<dbReference type="PROSITE" id="PS52015">
    <property type="entry name" value="TONB_CTD"/>
    <property type="match status" value="1"/>
</dbReference>
<evidence type="ECO:0000256" key="3">
    <source>
        <dbReference type="ARBA" id="ARBA00022448"/>
    </source>
</evidence>
<evidence type="ECO:0000256" key="2">
    <source>
        <dbReference type="ARBA" id="ARBA00006555"/>
    </source>
</evidence>
<keyword evidence="9 11" id="KW-0472">Membrane</keyword>
<feature type="region of interest" description="Disordered" evidence="10">
    <location>
        <begin position="77"/>
        <end position="100"/>
    </location>
</feature>
<comment type="similarity">
    <text evidence="2">Belongs to the TonB family.</text>
</comment>
<keyword evidence="8 11" id="KW-1133">Transmembrane helix</keyword>
<name>A0A0X3AQV8_9FLAO</name>
<keyword evidence="7" id="KW-0653">Protein transport</keyword>
<evidence type="ECO:0000256" key="6">
    <source>
        <dbReference type="ARBA" id="ARBA00022692"/>
    </source>
</evidence>
<organism evidence="13 14">
    <name type="scientific">Apibacter mensalis</name>
    <dbReference type="NCBI Taxonomy" id="1586267"/>
    <lineage>
        <taxon>Bacteria</taxon>
        <taxon>Pseudomonadati</taxon>
        <taxon>Bacteroidota</taxon>
        <taxon>Flavobacteriia</taxon>
        <taxon>Flavobacteriales</taxon>
        <taxon>Weeksellaceae</taxon>
        <taxon>Apibacter</taxon>
    </lineage>
</organism>
<evidence type="ECO:0000256" key="10">
    <source>
        <dbReference type="SAM" id="MobiDB-lite"/>
    </source>
</evidence>
<keyword evidence="3" id="KW-0813">Transport</keyword>
<dbReference type="Proteomes" id="UP000182761">
    <property type="component" value="Unassembled WGS sequence"/>
</dbReference>
<comment type="subcellular location">
    <subcellularLocation>
        <location evidence="1">Cell inner membrane</location>
        <topology evidence="1">Single-pass membrane protein</topology>
        <orientation evidence="1">Periplasmic side</orientation>
    </subcellularLocation>
</comment>
<feature type="region of interest" description="Disordered" evidence="10">
    <location>
        <begin position="138"/>
        <end position="163"/>
    </location>
</feature>
<keyword evidence="5" id="KW-0997">Cell inner membrane</keyword>
<evidence type="ECO:0000256" key="4">
    <source>
        <dbReference type="ARBA" id="ARBA00022475"/>
    </source>
</evidence>
<gene>
    <name evidence="13" type="ORF">Ga0061079_11074</name>
</gene>